<dbReference type="eggNOG" id="COG2242">
    <property type="taxonomic scope" value="Bacteria"/>
</dbReference>
<reference evidence="2 3" key="1">
    <citation type="journal article" date="2011" name="Stand. Genomic Sci.">
        <title>Complete genome sequence of Haliscomenobacter hydrossis type strain (O).</title>
        <authorList>
            <consortium name="US DOE Joint Genome Institute (JGI-PGF)"/>
            <person name="Daligault H."/>
            <person name="Lapidus A."/>
            <person name="Zeytun A."/>
            <person name="Nolan M."/>
            <person name="Lucas S."/>
            <person name="Del Rio T.G."/>
            <person name="Tice H."/>
            <person name="Cheng J.F."/>
            <person name="Tapia R."/>
            <person name="Han C."/>
            <person name="Goodwin L."/>
            <person name="Pitluck S."/>
            <person name="Liolios K."/>
            <person name="Pagani I."/>
            <person name="Ivanova N."/>
            <person name="Huntemann M."/>
            <person name="Mavromatis K."/>
            <person name="Mikhailova N."/>
            <person name="Pati A."/>
            <person name="Chen A."/>
            <person name="Palaniappan K."/>
            <person name="Land M."/>
            <person name="Hauser L."/>
            <person name="Brambilla E.M."/>
            <person name="Rohde M."/>
            <person name="Verbarg S."/>
            <person name="Goker M."/>
            <person name="Bristow J."/>
            <person name="Eisen J.A."/>
            <person name="Markowitz V."/>
            <person name="Hugenholtz P."/>
            <person name="Kyrpides N.C."/>
            <person name="Klenk H.P."/>
            <person name="Woyke T."/>
        </authorList>
    </citation>
    <scope>NUCLEOTIDE SEQUENCE [LARGE SCALE GENOMIC DNA]</scope>
    <source>
        <strain evidence="3">ATCC 27775 / DSM 1100 / LMG 10767 / O</strain>
    </source>
</reference>
<gene>
    <name evidence="2" type="ordered locus">Halhy_2870</name>
</gene>
<dbReference type="NCBIfam" id="TIGR01444">
    <property type="entry name" value="fkbM_fam"/>
    <property type="match status" value="1"/>
</dbReference>
<sequence length="241" mass="27187">MSILNKIIPASLKLKLKRKLGVPNMFWSLQNMQQNGFRPNKIIDIGAYEGKWTLEMLSIFPNAKYLMIEPLESKKGLLTTLQKSRPDQITFVNALLGATDGQPVTFNEMETASSVLKEHHSTSAQLVSKTLSSLSAIAQQKGFEKPDFIKLDTQGYELEILKGGSDVLSTTQAVLMEVSLLDIHRQVPLINEVFDFMAKYGFVAYDICSLVRRPLDKALWQVDVIFVKLDHSIRNDKRWGA</sequence>
<dbReference type="Gene3D" id="3.40.50.150">
    <property type="entry name" value="Vaccinia Virus protein VP39"/>
    <property type="match status" value="1"/>
</dbReference>
<keyword evidence="3" id="KW-1185">Reference proteome</keyword>
<protein>
    <submittedName>
        <fullName evidence="2">Methyltransferase FkbM family</fullName>
    </submittedName>
</protein>
<dbReference type="EMBL" id="CP002691">
    <property type="protein sequence ID" value="AEE50735.1"/>
    <property type="molecule type" value="Genomic_DNA"/>
</dbReference>
<dbReference type="Pfam" id="PF05050">
    <property type="entry name" value="Methyltransf_21"/>
    <property type="match status" value="1"/>
</dbReference>
<dbReference type="InterPro" id="IPR029063">
    <property type="entry name" value="SAM-dependent_MTases_sf"/>
</dbReference>
<reference key="2">
    <citation type="submission" date="2011-04" db="EMBL/GenBank/DDBJ databases">
        <title>Complete sequence of chromosome of Haliscomenobacter hydrossis DSM 1100.</title>
        <authorList>
            <consortium name="US DOE Joint Genome Institute (JGI-PGF)"/>
            <person name="Lucas S."/>
            <person name="Han J."/>
            <person name="Lapidus A."/>
            <person name="Bruce D."/>
            <person name="Goodwin L."/>
            <person name="Pitluck S."/>
            <person name="Peters L."/>
            <person name="Kyrpides N."/>
            <person name="Mavromatis K."/>
            <person name="Ivanova N."/>
            <person name="Ovchinnikova G."/>
            <person name="Pagani I."/>
            <person name="Daligault H."/>
            <person name="Detter J.C."/>
            <person name="Han C."/>
            <person name="Land M."/>
            <person name="Hauser L."/>
            <person name="Markowitz V."/>
            <person name="Cheng J.-F."/>
            <person name="Hugenholtz P."/>
            <person name="Woyke T."/>
            <person name="Wu D."/>
            <person name="Verbarg S."/>
            <person name="Frueling A."/>
            <person name="Brambilla E."/>
            <person name="Klenk H.-P."/>
            <person name="Eisen J.A."/>
        </authorList>
    </citation>
    <scope>NUCLEOTIDE SEQUENCE</scope>
    <source>
        <strain>DSM 1100</strain>
    </source>
</reference>
<name>F4L437_HALH1</name>
<dbReference type="Proteomes" id="UP000008461">
    <property type="component" value="Chromosome"/>
</dbReference>
<evidence type="ECO:0000313" key="3">
    <source>
        <dbReference type="Proteomes" id="UP000008461"/>
    </source>
</evidence>
<dbReference type="GO" id="GO:0032259">
    <property type="term" value="P:methylation"/>
    <property type="evidence" value="ECO:0007669"/>
    <property type="project" value="UniProtKB-KW"/>
</dbReference>
<organism evidence="2 3">
    <name type="scientific">Haliscomenobacter hydrossis (strain ATCC 27775 / DSM 1100 / LMG 10767 / O)</name>
    <dbReference type="NCBI Taxonomy" id="760192"/>
    <lineage>
        <taxon>Bacteria</taxon>
        <taxon>Pseudomonadati</taxon>
        <taxon>Bacteroidota</taxon>
        <taxon>Saprospiria</taxon>
        <taxon>Saprospirales</taxon>
        <taxon>Haliscomenobacteraceae</taxon>
        <taxon>Haliscomenobacter</taxon>
    </lineage>
</organism>
<feature type="domain" description="Methyltransferase FkbM" evidence="1">
    <location>
        <begin position="44"/>
        <end position="203"/>
    </location>
</feature>
<proteinExistence type="predicted"/>
<dbReference type="GO" id="GO:0008171">
    <property type="term" value="F:O-methyltransferase activity"/>
    <property type="evidence" value="ECO:0007669"/>
    <property type="project" value="TreeGrafter"/>
</dbReference>
<dbReference type="PANTHER" id="PTHR36973">
    <property type="entry name" value="SLL1456 PROTEIN-RELATED"/>
    <property type="match status" value="1"/>
</dbReference>
<dbReference type="PANTHER" id="PTHR36973:SF4">
    <property type="entry name" value="NODULATION PROTEIN"/>
    <property type="match status" value="1"/>
</dbReference>
<evidence type="ECO:0000313" key="2">
    <source>
        <dbReference type="EMBL" id="AEE50735.1"/>
    </source>
</evidence>
<dbReference type="OrthoDB" id="9812600at2"/>
<keyword evidence="2" id="KW-0489">Methyltransferase</keyword>
<dbReference type="InterPro" id="IPR053188">
    <property type="entry name" value="FkbM_Methyltransferase"/>
</dbReference>
<keyword evidence="2" id="KW-0808">Transferase</keyword>
<dbReference type="SUPFAM" id="SSF53335">
    <property type="entry name" value="S-adenosyl-L-methionine-dependent methyltransferases"/>
    <property type="match status" value="1"/>
</dbReference>
<dbReference type="HOGENOM" id="CLU_068034_1_0_10"/>
<dbReference type="AlphaFoldDB" id="F4L437"/>
<dbReference type="InterPro" id="IPR006342">
    <property type="entry name" value="FkbM_mtfrase"/>
</dbReference>
<accession>F4L437</accession>
<dbReference type="STRING" id="760192.Halhy_2870"/>
<dbReference type="KEGG" id="hhy:Halhy_2870"/>
<dbReference type="RefSeq" id="WP_013765281.1">
    <property type="nucleotide sequence ID" value="NC_015510.1"/>
</dbReference>
<evidence type="ECO:0000259" key="1">
    <source>
        <dbReference type="Pfam" id="PF05050"/>
    </source>
</evidence>